<reference evidence="1 2" key="1">
    <citation type="submission" date="2020-08" db="EMBL/GenBank/DDBJ databases">
        <title>Genomic Encyclopedia of Type Strains, Phase III (KMG-III): the genomes of soil and plant-associated and newly described type strains.</title>
        <authorList>
            <person name="Whitman W."/>
        </authorList>
    </citation>
    <scope>NUCLEOTIDE SEQUENCE [LARGE SCALE GENOMIC DNA]</scope>
    <source>
        <strain evidence="1 2">CECT 8803</strain>
    </source>
</reference>
<gene>
    <name evidence="1" type="ORF">FHR98_000191</name>
</gene>
<dbReference type="EMBL" id="JACHXA010000001">
    <property type="protein sequence ID" value="MBB3063926.1"/>
    <property type="molecule type" value="Genomic_DNA"/>
</dbReference>
<comment type="caution">
    <text evidence="1">The sequence shown here is derived from an EMBL/GenBank/DDBJ whole genome shotgun (WGS) entry which is preliminary data.</text>
</comment>
<accession>A0A839SRD6</accession>
<evidence type="ECO:0000313" key="1">
    <source>
        <dbReference type="EMBL" id="MBB3063926.1"/>
    </source>
</evidence>
<sequence>MPQERTVHALVDSFCNEQYFITLWAQDEVRQIATIM</sequence>
<protein>
    <submittedName>
        <fullName evidence="1">Uncharacterized protein</fullName>
    </submittedName>
</protein>
<dbReference type="AlphaFoldDB" id="A0A839SRD6"/>
<organism evidence="1 2">
    <name type="scientific">Limibacillus halophilus</name>
    <dbReference type="NCBI Taxonomy" id="1579333"/>
    <lineage>
        <taxon>Bacteria</taxon>
        <taxon>Pseudomonadati</taxon>
        <taxon>Pseudomonadota</taxon>
        <taxon>Alphaproteobacteria</taxon>
        <taxon>Rhodospirillales</taxon>
        <taxon>Rhodovibrionaceae</taxon>
        <taxon>Limibacillus</taxon>
    </lineage>
</organism>
<keyword evidence="2" id="KW-1185">Reference proteome</keyword>
<dbReference type="Proteomes" id="UP000581135">
    <property type="component" value="Unassembled WGS sequence"/>
</dbReference>
<evidence type="ECO:0000313" key="2">
    <source>
        <dbReference type="Proteomes" id="UP000581135"/>
    </source>
</evidence>
<name>A0A839SRD6_9PROT</name>
<proteinExistence type="predicted"/>